<sequence length="147" mass="17442">MFGGGERRWNGMMDGWINMVEEQFEVVRVTQDLIKDYRGRLAQYFKKATKRVTEKYLVLEYKSFRFRKEHLFEIDVSKSMMGLVRTKFRILKPDVLPTLEASQCNTSQVPIKAAKKQDVIKLKRYLRQETRDMIDHLVTTEDALFQA</sequence>
<comment type="caution">
    <text evidence="1">The sequence shown here is derived from an EMBL/GenBank/DDBJ whole genome shotgun (WGS) entry which is preliminary data.</text>
</comment>
<protein>
    <submittedName>
        <fullName evidence="1">Uncharacterized protein</fullName>
    </submittedName>
</protein>
<keyword evidence="2" id="KW-1185">Reference proteome</keyword>
<proteinExistence type="predicted"/>
<evidence type="ECO:0000313" key="1">
    <source>
        <dbReference type="EMBL" id="CAK8679223.1"/>
    </source>
</evidence>
<evidence type="ECO:0000313" key="2">
    <source>
        <dbReference type="Proteomes" id="UP001642483"/>
    </source>
</evidence>
<dbReference type="Proteomes" id="UP001642483">
    <property type="component" value="Unassembled WGS sequence"/>
</dbReference>
<name>A0ABP0FHT7_CLALP</name>
<organism evidence="1 2">
    <name type="scientific">Clavelina lepadiformis</name>
    <name type="common">Light-bulb sea squirt</name>
    <name type="synonym">Ascidia lepadiformis</name>
    <dbReference type="NCBI Taxonomy" id="159417"/>
    <lineage>
        <taxon>Eukaryota</taxon>
        <taxon>Metazoa</taxon>
        <taxon>Chordata</taxon>
        <taxon>Tunicata</taxon>
        <taxon>Ascidiacea</taxon>
        <taxon>Aplousobranchia</taxon>
        <taxon>Clavelinidae</taxon>
        <taxon>Clavelina</taxon>
    </lineage>
</organism>
<dbReference type="EMBL" id="CAWYQH010000057">
    <property type="protein sequence ID" value="CAK8679223.1"/>
    <property type="molecule type" value="Genomic_DNA"/>
</dbReference>
<reference evidence="1 2" key="1">
    <citation type="submission" date="2024-02" db="EMBL/GenBank/DDBJ databases">
        <authorList>
            <person name="Daric V."/>
            <person name="Darras S."/>
        </authorList>
    </citation>
    <scope>NUCLEOTIDE SEQUENCE [LARGE SCALE GENOMIC DNA]</scope>
</reference>
<accession>A0ABP0FHT7</accession>
<gene>
    <name evidence="1" type="ORF">CVLEPA_LOCUS9476</name>
</gene>